<dbReference type="RefSeq" id="WP_052377355.1">
    <property type="nucleotide sequence ID" value="NZ_ATLK01000001.1"/>
</dbReference>
<reference evidence="2 3" key="1">
    <citation type="journal article" date="2014" name="Appl. Environ. Microbiol.">
        <title>Genomic encyclopedia of type strains of the genus Bifidobacterium.</title>
        <authorList>
            <person name="Milani C."/>
            <person name="Lugli G.A."/>
            <person name="Duranti S."/>
            <person name="Turroni F."/>
            <person name="Bottacini F."/>
            <person name="Mangifesta M."/>
            <person name="Sanchez B."/>
            <person name="Viappiani A."/>
            <person name="Mancabelli L."/>
            <person name="Taminiau B."/>
            <person name="Delcenserie V."/>
            <person name="Barrangou R."/>
            <person name="Margolles A."/>
            <person name="van Sinderen D."/>
            <person name="Ventura M."/>
        </authorList>
    </citation>
    <scope>NUCLEOTIDE SEQUENCE [LARGE SCALE GENOMIC DNA]</scope>
    <source>
        <strain evidence="2 3">DSM 19703</strain>
    </source>
</reference>
<dbReference type="EMBL" id="ATLK01000001">
    <property type="protein sequence ID" value="KFF31153.1"/>
    <property type="molecule type" value="Genomic_DNA"/>
</dbReference>
<keyword evidence="3" id="KW-1185">Reference proteome</keyword>
<dbReference type="AlphaFoldDB" id="A0A080N2F0"/>
<dbReference type="Proteomes" id="UP000028730">
    <property type="component" value="Unassembled WGS sequence"/>
</dbReference>
<evidence type="ECO:0000313" key="2">
    <source>
        <dbReference type="EMBL" id="KFF31153.1"/>
    </source>
</evidence>
<dbReference type="STRING" id="1341695.BBOMB_0485"/>
<feature type="transmembrane region" description="Helical" evidence="1">
    <location>
        <begin position="27"/>
        <end position="49"/>
    </location>
</feature>
<dbReference type="Gene3D" id="1.20.120.1220">
    <property type="match status" value="1"/>
</dbReference>
<evidence type="ECO:0000313" key="3">
    <source>
        <dbReference type="Proteomes" id="UP000028730"/>
    </source>
</evidence>
<evidence type="ECO:0000256" key="1">
    <source>
        <dbReference type="SAM" id="Phobius"/>
    </source>
</evidence>
<keyword evidence="1" id="KW-1133">Transmembrane helix</keyword>
<keyword evidence="1" id="KW-0472">Membrane</keyword>
<feature type="transmembrane region" description="Helical" evidence="1">
    <location>
        <begin position="132"/>
        <end position="151"/>
    </location>
</feature>
<protein>
    <submittedName>
        <fullName evidence="2">Peptidase A24A, prepilin type IV</fullName>
    </submittedName>
</protein>
<feature type="transmembrane region" description="Helical" evidence="1">
    <location>
        <begin position="102"/>
        <end position="120"/>
    </location>
</feature>
<organism evidence="2 3">
    <name type="scientific">Bifidobacterium bombi DSM 19703</name>
    <dbReference type="NCBI Taxonomy" id="1341695"/>
    <lineage>
        <taxon>Bacteria</taxon>
        <taxon>Bacillati</taxon>
        <taxon>Actinomycetota</taxon>
        <taxon>Actinomycetes</taxon>
        <taxon>Bifidobacteriales</taxon>
        <taxon>Bifidobacteriaceae</taxon>
        <taxon>Bifidobacterium</taxon>
    </lineage>
</organism>
<keyword evidence="1" id="KW-0812">Transmembrane</keyword>
<gene>
    <name evidence="2" type="ORF">BBOMB_0485</name>
</gene>
<dbReference type="eggNOG" id="ENOG5031Y3G">
    <property type="taxonomic scope" value="Bacteria"/>
</dbReference>
<name>A0A080N2F0_9BIFI</name>
<sequence length="152" mass="16340">MDYLLALPSLLCGIALSLEDIRTRSVPRSWVLAGVFLQFVVLTMAAFVFNEARLALLPPCYGLSAALIQYALSSMAHGSLGFGDVTASAMIGQAVGVFGMEAFLLWWTIMAVIGLSSIGLRRATKVKDTAMPFVPVLFISALMAVILAHFVR</sequence>
<feature type="transmembrane region" description="Helical" evidence="1">
    <location>
        <begin position="61"/>
        <end position="82"/>
    </location>
</feature>
<proteinExistence type="predicted"/>
<dbReference type="OrthoDB" id="3233720at2"/>
<comment type="caution">
    <text evidence="2">The sequence shown here is derived from an EMBL/GenBank/DDBJ whole genome shotgun (WGS) entry which is preliminary data.</text>
</comment>
<accession>A0A080N2F0</accession>